<feature type="signal peptide" evidence="1">
    <location>
        <begin position="1"/>
        <end position="27"/>
    </location>
</feature>
<dbReference type="PROSITE" id="PS51257">
    <property type="entry name" value="PROKAR_LIPOPROTEIN"/>
    <property type="match status" value="1"/>
</dbReference>
<sequence length="464" mass="49456">MSTRSLRSGIVLLAVGAVALAGCASSAAPQPAATYDPDAEVTISVDGMPAADQPEQLKAFNDRVDKFEAEYPNITIEGSENGWNTSTFAAQLAGGTLPTTVAVPYTEIANIIRNGQAADITDYLDDQSLEVDQLNPALLTIAQDDDGRTYGVPKEAYSMTVFYNRDLYEQAGLDPETPPTTWDEVRENAEKITKATGVAGFSIPTTANHGGWMLTAMSYGMGSTLEDLDGKKVTATVDNDATAEALQLISDMQWKDGTFAKNFLLKYEEVAAEFAAGKVAQFVGMGSSYTFNQFVRVNGMDSDAIGMGVLPQTKDGLGTLGGGAIQIISPKATPNQIAAALKWISFTTFNQYFHEDVAVTGAKAAAAAGNVIGAPSTPIVSDEVYDQYLGWIGDYINIDRDHFQSFFDERDAQPVLPEPKVAAQQIYATLDAAIQSVLTDENADIDAILKDAQSQAESLIASEG</sequence>
<dbReference type="InterPro" id="IPR050490">
    <property type="entry name" value="Bact_solute-bd_prot1"/>
</dbReference>
<organism evidence="2 3">
    <name type="scientific">Microbacterium helvum</name>
    <dbReference type="NCBI Taxonomy" id="2773713"/>
    <lineage>
        <taxon>Bacteria</taxon>
        <taxon>Bacillati</taxon>
        <taxon>Actinomycetota</taxon>
        <taxon>Actinomycetes</taxon>
        <taxon>Micrococcales</taxon>
        <taxon>Microbacteriaceae</taxon>
        <taxon>Microbacterium</taxon>
    </lineage>
</organism>
<dbReference type="SUPFAM" id="SSF53850">
    <property type="entry name" value="Periplasmic binding protein-like II"/>
    <property type="match status" value="1"/>
</dbReference>
<gene>
    <name evidence="2" type="ORF">IF188_10255</name>
</gene>
<dbReference type="Pfam" id="PF01547">
    <property type="entry name" value="SBP_bac_1"/>
    <property type="match status" value="1"/>
</dbReference>
<reference evidence="2 3" key="1">
    <citation type="submission" date="2020-09" db="EMBL/GenBank/DDBJ databases">
        <title>Isolation and identification of active actinomycetes.</title>
        <authorList>
            <person name="Li X."/>
        </authorList>
    </citation>
    <scope>NUCLEOTIDE SEQUENCE [LARGE SCALE GENOMIC DNA]</scope>
    <source>
        <strain evidence="2 3">NEAU-LLC</strain>
    </source>
</reference>
<feature type="chain" id="PRO_5046895181" evidence="1">
    <location>
        <begin position="28"/>
        <end position="464"/>
    </location>
</feature>
<evidence type="ECO:0000256" key="1">
    <source>
        <dbReference type="SAM" id="SignalP"/>
    </source>
</evidence>
<dbReference type="EMBL" id="JACXZS010000006">
    <property type="protein sequence ID" value="MBD3942078.1"/>
    <property type="molecule type" value="Genomic_DNA"/>
</dbReference>
<evidence type="ECO:0000313" key="3">
    <source>
        <dbReference type="Proteomes" id="UP000598426"/>
    </source>
</evidence>
<proteinExistence type="predicted"/>
<keyword evidence="3" id="KW-1185">Reference proteome</keyword>
<accession>A0ABR8NN43</accession>
<dbReference type="InterPro" id="IPR006059">
    <property type="entry name" value="SBP"/>
</dbReference>
<dbReference type="PANTHER" id="PTHR43649">
    <property type="entry name" value="ARABINOSE-BINDING PROTEIN-RELATED"/>
    <property type="match status" value="1"/>
</dbReference>
<dbReference type="Proteomes" id="UP000598426">
    <property type="component" value="Unassembled WGS sequence"/>
</dbReference>
<dbReference type="Gene3D" id="3.40.190.10">
    <property type="entry name" value="Periplasmic binding protein-like II"/>
    <property type="match status" value="1"/>
</dbReference>
<dbReference type="PANTHER" id="PTHR43649:SF16">
    <property type="entry name" value="SUGAR-BINDING LIPOPROTEIN"/>
    <property type="match status" value="1"/>
</dbReference>
<dbReference type="RefSeq" id="WP_191171709.1">
    <property type="nucleotide sequence ID" value="NZ_JACXZS010000006.1"/>
</dbReference>
<name>A0ABR8NN43_9MICO</name>
<comment type="caution">
    <text evidence="2">The sequence shown here is derived from an EMBL/GenBank/DDBJ whole genome shotgun (WGS) entry which is preliminary data.</text>
</comment>
<protein>
    <submittedName>
        <fullName evidence="2">Extracellular solute-binding protein</fullName>
    </submittedName>
</protein>
<keyword evidence="1" id="KW-0732">Signal</keyword>
<evidence type="ECO:0000313" key="2">
    <source>
        <dbReference type="EMBL" id="MBD3942078.1"/>
    </source>
</evidence>